<evidence type="ECO:0000259" key="1">
    <source>
        <dbReference type="Pfam" id="PF01636"/>
    </source>
</evidence>
<feature type="domain" description="Aminoglycoside phosphotransferase" evidence="1">
    <location>
        <begin position="9"/>
        <end position="98"/>
    </location>
</feature>
<reference evidence="2 3" key="1">
    <citation type="submission" date="2015-07" db="EMBL/GenBank/DDBJ databases">
        <authorList>
            <person name="Ju K.-S."/>
            <person name="Doroghazi J.R."/>
            <person name="Metcalf W.W."/>
        </authorList>
    </citation>
    <scope>NUCLEOTIDE SEQUENCE [LARGE SCALE GENOMIC DNA]</scope>
    <source>
        <strain evidence="2 3">NRRL B-3589</strain>
    </source>
</reference>
<dbReference type="InterPro" id="IPR002575">
    <property type="entry name" value="Aminoglycoside_PTrfase"/>
</dbReference>
<evidence type="ECO:0000313" key="3">
    <source>
        <dbReference type="Proteomes" id="UP000037020"/>
    </source>
</evidence>
<gene>
    <name evidence="2" type="ORF">ADK38_39885</name>
</gene>
<dbReference type="Gene3D" id="3.90.1200.10">
    <property type="match status" value="1"/>
</dbReference>
<comment type="caution">
    <text evidence="2">The sequence shown here is derived from an EMBL/GenBank/DDBJ whole genome shotgun (WGS) entry which is preliminary data.</text>
</comment>
<dbReference type="Proteomes" id="UP000037020">
    <property type="component" value="Unassembled WGS sequence"/>
</dbReference>
<proteinExistence type="predicted"/>
<dbReference type="Pfam" id="PF01636">
    <property type="entry name" value="APH"/>
    <property type="match status" value="1"/>
</dbReference>
<dbReference type="SUPFAM" id="SSF56112">
    <property type="entry name" value="Protein kinase-like (PK-like)"/>
    <property type="match status" value="1"/>
</dbReference>
<protein>
    <submittedName>
        <fullName evidence="2">Aminoglycoside phosphotransferase</fullName>
    </submittedName>
</protein>
<dbReference type="EMBL" id="LGUT01003790">
    <property type="protein sequence ID" value="KOG76108.1"/>
    <property type="molecule type" value="Genomic_DNA"/>
</dbReference>
<evidence type="ECO:0000313" key="2">
    <source>
        <dbReference type="EMBL" id="KOG76108.1"/>
    </source>
</evidence>
<accession>A0ABR5IUN2</accession>
<keyword evidence="3" id="KW-1185">Reference proteome</keyword>
<name>A0ABR5IUN2_9ACTN</name>
<sequence length="151" mass="15700">SRPCAERVADRALECAARRAAAFAPARCVVVHGDPHPGNALRATAPRHGAETGFVFVDPDGFLDEPAYDLGVALRGWCAELTAGDAAGRARGFCARLAARTGVDAAAIWEWGFLERVTTGLYLLDHGAEGSARPYLETAELLAGAAPPGSG</sequence>
<feature type="non-terminal residue" evidence="2">
    <location>
        <position position="1"/>
    </location>
</feature>
<dbReference type="InterPro" id="IPR011009">
    <property type="entry name" value="Kinase-like_dom_sf"/>
</dbReference>
<organism evidence="2 3">
    <name type="scientific">Streptomyces varsoviensis</name>
    <dbReference type="NCBI Taxonomy" id="67373"/>
    <lineage>
        <taxon>Bacteria</taxon>
        <taxon>Bacillati</taxon>
        <taxon>Actinomycetota</taxon>
        <taxon>Actinomycetes</taxon>
        <taxon>Kitasatosporales</taxon>
        <taxon>Streptomycetaceae</taxon>
        <taxon>Streptomyces</taxon>
    </lineage>
</organism>